<organism evidence="2 3">
    <name type="scientific">Coffea arabica</name>
    <name type="common">Arabian coffee</name>
    <dbReference type="NCBI Taxonomy" id="13443"/>
    <lineage>
        <taxon>Eukaryota</taxon>
        <taxon>Viridiplantae</taxon>
        <taxon>Streptophyta</taxon>
        <taxon>Embryophyta</taxon>
        <taxon>Tracheophyta</taxon>
        <taxon>Spermatophyta</taxon>
        <taxon>Magnoliopsida</taxon>
        <taxon>eudicotyledons</taxon>
        <taxon>Gunneridae</taxon>
        <taxon>Pentapetalae</taxon>
        <taxon>asterids</taxon>
        <taxon>lamiids</taxon>
        <taxon>Gentianales</taxon>
        <taxon>Rubiaceae</taxon>
        <taxon>Ixoroideae</taxon>
        <taxon>Gardenieae complex</taxon>
        <taxon>Bertiereae - Coffeeae clade</taxon>
        <taxon>Coffeeae</taxon>
        <taxon>Coffea</taxon>
    </lineage>
</organism>
<dbReference type="Proteomes" id="UP001652660">
    <property type="component" value="Chromosome 8c"/>
</dbReference>
<dbReference type="GeneID" id="140013508"/>
<evidence type="ECO:0000259" key="1">
    <source>
        <dbReference type="Pfam" id="PF22936"/>
    </source>
</evidence>
<evidence type="ECO:0000313" key="3">
    <source>
        <dbReference type="RefSeq" id="XP_071918913.1"/>
    </source>
</evidence>
<dbReference type="PANTHER" id="PTHR47592">
    <property type="entry name" value="PBF68 PROTEIN"/>
    <property type="match status" value="1"/>
</dbReference>
<sequence length="282" mass="32458">MTEDKEMKEQITEYKILVDDLKNEDINLPENFATSMLIEKLSKSWIDYKNNLKHKQKNYTIDKLVKHILIEDSNRKELRTVKAKEMAFKASPIQSNNKRYANKFQNYKSNNPNFKKKKGICYICEKPEHHATKCRHRKKCDKANGNPPKVNLVERDDIIATVISQANIVTNVKELVVDSRTTRYICANQETFSSYTPIEDDEEVIYLGESRTAKVLDKGKVLLKLTSGKILTLNDVLHVLNIRTNLISVALLGKVGVKVSFESDKIVMAKNNVFVGKNYYNQ</sequence>
<name>A0ABM4VHA0_COFAR</name>
<dbReference type="Pfam" id="PF22936">
    <property type="entry name" value="Pol_BBD"/>
    <property type="match status" value="1"/>
</dbReference>
<reference evidence="3" key="1">
    <citation type="submission" date="2025-08" db="UniProtKB">
        <authorList>
            <consortium name="RefSeq"/>
        </authorList>
    </citation>
    <scope>IDENTIFICATION</scope>
    <source>
        <tissue evidence="3">Leaves</tissue>
    </source>
</reference>
<dbReference type="PANTHER" id="PTHR47592:SF22">
    <property type="entry name" value="MYB_SANT-LIKE DOMAIN-CONTAINING PROTEIN"/>
    <property type="match status" value="1"/>
</dbReference>
<accession>A0ABM4VHA0</accession>
<keyword evidence="2" id="KW-1185">Reference proteome</keyword>
<dbReference type="InterPro" id="IPR054722">
    <property type="entry name" value="PolX-like_BBD"/>
</dbReference>
<feature type="domain" description="Retrovirus-related Pol polyprotein from transposon TNT 1-94-like beta-barrel" evidence="1">
    <location>
        <begin position="176"/>
        <end position="255"/>
    </location>
</feature>
<dbReference type="RefSeq" id="XP_071918913.1">
    <property type="nucleotide sequence ID" value="XM_072062812.1"/>
</dbReference>
<dbReference type="Pfam" id="PF14223">
    <property type="entry name" value="Retrotran_gag_2"/>
    <property type="match status" value="1"/>
</dbReference>
<protein>
    <recommendedName>
        <fullName evidence="1">Retrovirus-related Pol polyprotein from transposon TNT 1-94-like beta-barrel domain-containing protein</fullName>
    </recommendedName>
</protein>
<evidence type="ECO:0000313" key="2">
    <source>
        <dbReference type="Proteomes" id="UP001652660"/>
    </source>
</evidence>
<gene>
    <name evidence="3" type="primary">LOC140013508</name>
</gene>
<proteinExistence type="predicted"/>